<sequence length="241" mass="27453">MPYETRNCRYVEPASQSGEQSSTLTRSETMATETGGGCVVARSLAWPRHKWGGLRSLLAVIANDVSYSSESYPNRNYKDAQQKAFEACLRSFVEVGNKRVDELVRDHAREVADLCMSLQYTQKEIDEKKNTVRCQGDRLTNTTKDVDRVTCTQREMEDGIDYITNQTHRNSLRNGGSRDRNLGRHRGSRQENFRRSTETAHRTVASNSSRRPKTVVVMFESHEDRDTILQAGRKQNRVASS</sequence>
<feature type="region of interest" description="Disordered" evidence="1">
    <location>
        <begin position="168"/>
        <end position="212"/>
    </location>
</feature>
<feature type="region of interest" description="Disordered" evidence="1">
    <location>
        <begin position="1"/>
        <end position="30"/>
    </location>
</feature>
<name>A0AAD9JK53_RIDPI</name>
<evidence type="ECO:0000313" key="3">
    <source>
        <dbReference type="Proteomes" id="UP001209878"/>
    </source>
</evidence>
<protein>
    <submittedName>
        <fullName evidence="2">Uncharacterized protein</fullName>
    </submittedName>
</protein>
<gene>
    <name evidence="2" type="ORF">NP493_2272g00008</name>
</gene>
<accession>A0AAD9JK53</accession>
<proteinExistence type="predicted"/>
<evidence type="ECO:0000313" key="2">
    <source>
        <dbReference type="EMBL" id="KAK2153705.1"/>
    </source>
</evidence>
<reference evidence="2" key="1">
    <citation type="journal article" date="2023" name="Mol. Biol. Evol.">
        <title>Third-Generation Sequencing Reveals the Adaptive Role of the Epigenome in Three Deep-Sea Polychaetes.</title>
        <authorList>
            <person name="Perez M."/>
            <person name="Aroh O."/>
            <person name="Sun Y."/>
            <person name="Lan Y."/>
            <person name="Juniper S.K."/>
            <person name="Young C.R."/>
            <person name="Angers B."/>
            <person name="Qian P.Y."/>
        </authorList>
    </citation>
    <scope>NUCLEOTIDE SEQUENCE</scope>
    <source>
        <strain evidence="2">R07B-5</strain>
    </source>
</reference>
<comment type="caution">
    <text evidence="2">The sequence shown here is derived from an EMBL/GenBank/DDBJ whole genome shotgun (WGS) entry which is preliminary data.</text>
</comment>
<evidence type="ECO:0000256" key="1">
    <source>
        <dbReference type="SAM" id="MobiDB-lite"/>
    </source>
</evidence>
<keyword evidence="3" id="KW-1185">Reference proteome</keyword>
<dbReference type="AlphaFoldDB" id="A0AAD9JK53"/>
<feature type="compositionally biased region" description="Polar residues" evidence="1">
    <location>
        <begin position="14"/>
        <end position="30"/>
    </location>
</feature>
<dbReference type="EMBL" id="JAODUO010002268">
    <property type="protein sequence ID" value="KAK2153705.1"/>
    <property type="molecule type" value="Genomic_DNA"/>
</dbReference>
<dbReference type="Proteomes" id="UP001209878">
    <property type="component" value="Unassembled WGS sequence"/>
</dbReference>
<organism evidence="2 3">
    <name type="scientific">Ridgeia piscesae</name>
    <name type="common">Tubeworm</name>
    <dbReference type="NCBI Taxonomy" id="27915"/>
    <lineage>
        <taxon>Eukaryota</taxon>
        <taxon>Metazoa</taxon>
        <taxon>Spiralia</taxon>
        <taxon>Lophotrochozoa</taxon>
        <taxon>Annelida</taxon>
        <taxon>Polychaeta</taxon>
        <taxon>Sedentaria</taxon>
        <taxon>Canalipalpata</taxon>
        <taxon>Sabellida</taxon>
        <taxon>Siboglinidae</taxon>
        <taxon>Ridgeia</taxon>
    </lineage>
</organism>
<feature type="compositionally biased region" description="Basic and acidic residues" evidence="1">
    <location>
        <begin position="176"/>
        <end position="201"/>
    </location>
</feature>